<name>A0ABQ6YNZ1_9NOCA</name>
<evidence type="ECO:0000256" key="1">
    <source>
        <dbReference type="SAM" id="MobiDB-lite"/>
    </source>
</evidence>
<feature type="region of interest" description="Disordered" evidence="1">
    <location>
        <begin position="1"/>
        <end position="36"/>
    </location>
</feature>
<organism evidence="2 3">
    <name type="scientific">Nocardia caishijiensis</name>
    <dbReference type="NCBI Taxonomy" id="184756"/>
    <lineage>
        <taxon>Bacteria</taxon>
        <taxon>Bacillati</taxon>
        <taxon>Actinomycetota</taxon>
        <taxon>Actinomycetes</taxon>
        <taxon>Mycobacteriales</taxon>
        <taxon>Nocardiaceae</taxon>
        <taxon>Nocardia</taxon>
    </lineage>
</organism>
<reference evidence="2 3" key="1">
    <citation type="submission" date="2019-07" db="EMBL/GenBank/DDBJ databases">
        <title>Genomic Encyclopedia of Type Strains, Phase IV (KMG-IV): sequencing the most valuable type-strain genomes for metagenomic binning, comparative biology and taxonomic classification.</title>
        <authorList>
            <person name="Goeker M."/>
        </authorList>
    </citation>
    <scope>NUCLEOTIDE SEQUENCE [LARGE SCALE GENOMIC DNA]</scope>
    <source>
        <strain evidence="2 3">DSM 44831</strain>
    </source>
</reference>
<dbReference type="EMBL" id="VMSD01000003">
    <property type="protein sequence ID" value="KAF0847446.1"/>
    <property type="molecule type" value="Genomic_DNA"/>
</dbReference>
<accession>A0ABQ6YNZ1</accession>
<comment type="caution">
    <text evidence="2">The sequence shown here is derived from an EMBL/GenBank/DDBJ whole genome shotgun (WGS) entry which is preliminary data.</text>
</comment>
<evidence type="ECO:0000313" key="3">
    <source>
        <dbReference type="Proteomes" id="UP000798951"/>
    </source>
</evidence>
<dbReference type="Proteomes" id="UP000798951">
    <property type="component" value="Unassembled WGS sequence"/>
</dbReference>
<gene>
    <name evidence="2" type="ORF">FNL39_103344</name>
</gene>
<proteinExistence type="predicted"/>
<evidence type="ECO:0008006" key="4">
    <source>
        <dbReference type="Google" id="ProtNLM"/>
    </source>
</evidence>
<protein>
    <recommendedName>
        <fullName evidence="4">TetR family transcriptional regulator</fullName>
    </recommendedName>
</protein>
<evidence type="ECO:0000313" key="2">
    <source>
        <dbReference type="EMBL" id="KAF0847446.1"/>
    </source>
</evidence>
<sequence>MSSQARNSVCHPLSVSHRRSGRSPSNLGPGAFSSPDTSLFGAGLRYQFRVLADLMTEPERTPLDIYYARQALLAISWSVSMMGDLDLPDDRMADAATDIALGILDRLA</sequence>
<keyword evidence="3" id="KW-1185">Reference proteome</keyword>